<evidence type="ECO:0000313" key="8">
    <source>
        <dbReference type="WBParaSite" id="SSTP_0000081800.1"/>
    </source>
</evidence>
<dbReference type="STRING" id="6248.A0A0K0DUA5"/>
<dbReference type="WBParaSite" id="SSTP_0000081800.1">
    <property type="protein sequence ID" value="SSTP_0000081800.1"/>
    <property type="gene ID" value="SSTP_0000081800"/>
</dbReference>
<dbReference type="GO" id="GO:0016020">
    <property type="term" value="C:membrane"/>
    <property type="evidence" value="ECO:0007669"/>
    <property type="project" value="UniProtKB-SubCell"/>
</dbReference>
<evidence type="ECO:0000256" key="1">
    <source>
        <dbReference type="ARBA" id="ARBA00004167"/>
    </source>
</evidence>
<sequence>MWARFAQHITPNTVRYIGLPIATVVGTIGYFIERKLSKPKKIEILETSLIDQRNKRRSKALLEDGMKENDNKSIVPDTLSINS</sequence>
<feature type="compositionally biased region" description="Basic and acidic residues" evidence="6">
    <location>
        <begin position="61"/>
        <end position="71"/>
    </location>
</feature>
<comment type="subcellular location">
    <subcellularLocation>
        <location evidence="1">Membrane</location>
        <topology evidence="1">Single-pass membrane protein</topology>
    </subcellularLocation>
</comment>
<evidence type="ECO:0000256" key="6">
    <source>
        <dbReference type="SAM" id="MobiDB-lite"/>
    </source>
</evidence>
<proteinExistence type="inferred from homology"/>
<name>A0A0K0DUA5_STRER</name>
<evidence type="ECO:0000256" key="3">
    <source>
        <dbReference type="ARBA" id="ARBA00022692"/>
    </source>
</evidence>
<evidence type="ECO:0000256" key="2">
    <source>
        <dbReference type="ARBA" id="ARBA00007304"/>
    </source>
</evidence>
<accession>A0A0K0DUA5</accession>
<reference evidence="8" key="1">
    <citation type="submission" date="2015-08" db="UniProtKB">
        <authorList>
            <consortium name="WormBaseParasite"/>
        </authorList>
    </citation>
    <scope>IDENTIFICATION</scope>
</reference>
<dbReference type="Pfam" id="PF15990">
    <property type="entry name" value="UPF0767"/>
    <property type="match status" value="1"/>
</dbReference>
<evidence type="ECO:0000256" key="5">
    <source>
        <dbReference type="ARBA" id="ARBA00023136"/>
    </source>
</evidence>
<organism evidence="8">
    <name type="scientific">Strongyloides stercoralis</name>
    <name type="common">Threadworm</name>
    <dbReference type="NCBI Taxonomy" id="6248"/>
    <lineage>
        <taxon>Eukaryota</taxon>
        <taxon>Metazoa</taxon>
        <taxon>Ecdysozoa</taxon>
        <taxon>Nematoda</taxon>
        <taxon>Chromadorea</taxon>
        <taxon>Rhabditida</taxon>
        <taxon>Tylenchina</taxon>
        <taxon>Panagrolaimomorpha</taxon>
        <taxon>Strongyloidoidea</taxon>
        <taxon>Strongyloididae</taxon>
        <taxon>Strongyloides</taxon>
    </lineage>
</organism>
<evidence type="ECO:0000256" key="4">
    <source>
        <dbReference type="ARBA" id="ARBA00022989"/>
    </source>
</evidence>
<feature type="region of interest" description="Disordered" evidence="6">
    <location>
        <begin position="61"/>
        <end position="83"/>
    </location>
</feature>
<evidence type="ECO:0000256" key="7">
    <source>
        <dbReference type="SAM" id="Phobius"/>
    </source>
</evidence>
<feature type="transmembrane region" description="Helical" evidence="7">
    <location>
        <begin position="14"/>
        <end position="32"/>
    </location>
</feature>
<protein>
    <submittedName>
        <fullName evidence="8">ATP synthase subunit e, mitochondrial</fullName>
    </submittedName>
</protein>
<keyword evidence="5 7" id="KW-0472">Membrane</keyword>
<keyword evidence="4 7" id="KW-1133">Transmembrane helix</keyword>
<dbReference type="InterPro" id="IPR031933">
    <property type="entry name" value="UPF0767"/>
</dbReference>
<keyword evidence="3 7" id="KW-0812">Transmembrane</keyword>
<comment type="similarity">
    <text evidence="2">Belongs to the SMIM12 family.</text>
</comment>
<dbReference type="AlphaFoldDB" id="A0A0K0DUA5"/>